<proteinExistence type="predicted"/>
<name>A0A2V4LQL9_AQUAC</name>
<dbReference type="PANTHER" id="PTHR43737:SF1">
    <property type="entry name" value="DUF1501 DOMAIN-CONTAINING PROTEIN"/>
    <property type="match status" value="1"/>
</dbReference>
<accession>A0A2V4LQL9</accession>
<gene>
    <name evidence="1" type="ORF">DMO17_18590</name>
</gene>
<dbReference type="AlphaFoldDB" id="A0A2V4LQL9"/>
<dbReference type="Pfam" id="PF08811">
    <property type="entry name" value="DUF1800"/>
    <property type="match status" value="1"/>
</dbReference>
<dbReference type="EMBL" id="QJRX01000011">
    <property type="protein sequence ID" value="PYC20206.1"/>
    <property type="molecule type" value="Genomic_DNA"/>
</dbReference>
<organism evidence="1 2">
    <name type="scientific">Aquipseudomonas alcaligenes</name>
    <name type="common">Pseudomonas alcaligenes</name>
    <dbReference type="NCBI Taxonomy" id="43263"/>
    <lineage>
        <taxon>Bacteria</taxon>
        <taxon>Pseudomonadati</taxon>
        <taxon>Pseudomonadota</taxon>
        <taxon>Gammaproteobacteria</taxon>
        <taxon>Pseudomonadales</taxon>
        <taxon>Pseudomonadaceae</taxon>
        <taxon>Aquipseudomonas</taxon>
    </lineage>
</organism>
<comment type="caution">
    <text evidence="1">The sequence shown here is derived from an EMBL/GenBank/DDBJ whole genome shotgun (WGS) entry which is preliminary data.</text>
</comment>
<dbReference type="RefSeq" id="WP_110683971.1">
    <property type="nucleotide sequence ID" value="NZ_QJRX01000011.1"/>
</dbReference>
<reference evidence="1 2" key="1">
    <citation type="submission" date="2018-06" db="EMBL/GenBank/DDBJ databases">
        <title>Pseudomonas diversity within urban Lake Michigan freshwaters.</title>
        <authorList>
            <person name="Batrich M."/>
            <person name="Hatzopoulos T."/>
            <person name="Putonti C."/>
        </authorList>
    </citation>
    <scope>NUCLEOTIDE SEQUENCE [LARGE SCALE GENOMIC DNA]</scope>
    <source>
        <strain evidence="1 2">MB-090714</strain>
    </source>
</reference>
<evidence type="ECO:0000313" key="2">
    <source>
        <dbReference type="Proteomes" id="UP000248146"/>
    </source>
</evidence>
<dbReference type="Proteomes" id="UP000248146">
    <property type="component" value="Unassembled WGS sequence"/>
</dbReference>
<evidence type="ECO:0000313" key="1">
    <source>
        <dbReference type="EMBL" id="PYC20206.1"/>
    </source>
</evidence>
<protein>
    <submittedName>
        <fullName evidence="1">DUF1800 domain-containing protein</fullName>
    </submittedName>
</protein>
<dbReference type="InterPro" id="IPR014917">
    <property type="entry name" value="DUF1800"/>
</dbReference>
<dbReference type="PANTHER" id="PTHR43737">
    <property type="entry name" value="BLL7424 PROTEIN"/>
    <property type="match status" value="1"/>
</dbReference>
<sequence>MSAEIHAVEFLNQATFGAKVDEVSHLLGIGLEQWFEEQKEAAPTLHFPKITAASPGIIDRTNVWMHTALTAPDQLRQRVAFALSQLMVVSDRSDRLITKPQPVANYYDILVRHAFGNYRELLEEVTLSPVMGEYLSMKGNRKASISANIRPDENYAREIMQLFSLGISLLNEDGTVKLDGNGRALPTYTQQDIQTLARIFTGWHFKGLTNFETDTSANWYDPMEPYALYHDTGAKQLLNCPAFPAGRDARAELEQVLDCLFMHPNTPVFVSKHLIGRLVTTDPSGDYVRRVSAVFRDNGAGVRGDLFAVVKAILTDAEASLHDLRTTRRAKEPLLKVTQLWRFFEAQTASGRYEDIDTDWRFYQAPLRSPSVFNFFPADYTIIDDESGERHLLPELFLLDEHALTQTTNLITTHLSTWWKGSTVAQPSNRPYLDLSRYNNKPGEEVIPDIDKYLLFGTMSDLLRDYAETHVGQVSNNDINPSYVAREALMIILNSPEFSVQ</sequence>